<comment type="cofactor">
    <cofactor evidence="1">
        <name>biotin</name>
        <dbReference type="ChEBI" id="CHEBI:57586"/>
    </cofactor>
</comment>
<dbReference type="InterPro" id="IPR050856">
    <property type="entry name" value="Biotin_carboxylase_complex"/>
</dbReference>
<evidence type="ECO:0000256" key="1">
    <source>
        <dbReference type="ARBA" id="ARBA00001953"/>
    </source>
</evidence>
<dbReference type="GO" id="GO:0004485">
    <property type="term" value="F:methylcrotonoyl-CoA carboxylase activity"/>
    <property type="evidence" value="ECO:0007669"/>
    <property type="project" value="TreeGrafter"/>
</dbReference>
<comment type="caution">
    <text evidence="11">The sequence shown here is derived from an EMBL/GenBank/DDBJ whole genome shotgun (WGS) entry which is preliminary data.</text>
</comment>
<dbReference type="Pfam" id="PF00364">
    <property type="entry name" value="Biotin_lipoyl"/>
    <property type="match status" value="1"/>
</dbReference>
<dbReference type="PANTHER" id="PTHR18866:SF33">
    <property type="entry name" value="METHYLCROTONOYL-COA CARBOXYLASE SUBUNIT ALPHA, MITOCHONDRIAL-RELATED"/>
    <property type="match status" value="1"/>
</dbReference>
<dbReference type="PANTHER" id="PTHR18866">
    <property type="entry name" value="CARBOXYLASE:PYRUVATE/ACETYL-COA/PROPIONYL-COA CARBOXYLASE"/>
    <property type="match status" value="1"/>
</dbReference>
<dbReference type="InterPro" id="IPR011761">
    <property type="entry name" value="ATP-grasp"/>
</dbReference>
<dbReference type="Pfam" id="PF02785">
    <property type="entry name" value="Biotin_carb_C"/>
    <property type="match status" value="1"/>
</dbReference>
<dbReference type="InterPro" id="IPR001882">
    <property type="entry name" value="Biotin_BS"/>
</dbReference>
<feature type="domain" description="Biotin carboxylation" evidence="10">
    <location>
        <begin position="1"/>
        <end position="449"/>
    </location>
</feature>
<keyword evidence="5" id="KW-0809">Transit peptide</keyword>
<dbReference type="PROSITE" id="PS50975">
    <property type="entry name" value="ATP_GRASP"/>
    <property type="match status" value="1"/>
</dbReference>
<evidence type="ECO:0000313" key="11">
    <source>
        <dbReference type="EMBL" id="OWO94221.1"/>
    </source>
</evidence>
<dbReference type="InterPro" id="IPR016185">
    <property type="entry name" value="PreATP-grasp_dom_sf"/>
</dbReference>
<dbReference type="GO" id="GO:0005524">
    <property type="term" value="F:ATP binding"/>
    <property type="evidence" value="ECO:0007669"/>
    <property type="project" value="UniProtKB-UniRule"/>
</dbReference>
<evidence type="ECO:0000256" key="2">
    <source>
        <dbReference type="ARBA" id="ARBA00022598"/>
    </source>
</evidence>
<protein>
    <submittedName>
        <fullName evidence="11">Methylcrotonoyl-CoA carboxylase</fullName>
    </submittedName>
</protein>
<dbReference type="FunFam" id="3.40.50.20:FF:000010">
    <property type="entry name" value="Propionyl-CoA carboxylase subunit alpha"/>
    <property type="match status" value="1"/>
</dbReference>
<reference evidence="11 12" key="1">
    <citation type="submission" date="2017-03" db="EMBL/GenBank/DDBJ databases">
        <title>Genome of strain Rhizobium sp. CNPSo 668.</title>
        <authorList>
            <person name="Ribeiro R."/>
        </authorList>
    </citation>
    <scope>NUCLEOTIDE SEQUENCE [LARGE SCALE GENOMIC DNA]</scope>
    <source>
        <strain evidence="11 12">CNPSo 668</strain>
    </source>
</reference>
<dbReference type="InterPro" id="IPR011054">
    <property type="entry name" value="Rudment_hybrid_motif"/>
</dbReference>
<dbReference type="EMBL" id="MXPU01000008">
    <property type="protein sequence ID" value="OWO94221.1"/>
    <property type="molecule type" value="Genomic_DNA"/>
</dbReference>
<dbReference type="Gene3D" id="2.40.50.100">
    <property type="match status" value="1"/>
</dbReference>
<dbReference type="SUPFAM" id="SSF51230">
    <property type="entry name" value="Single hybrid motif"/>
    <property type="match status" value="1"/>
</dbReference>
<dbReference type="AlphaFoldDB" id="A0A246DV55"/>
<gene>
    <name evidence="11" type="ORF">B5E41_13710</name>
</gene>
<dbReference type="InterPro" id="IPR005479">
    <property type="entry name" value="CPAse_ATP-bd"/>
</dbReference>
<accession>A0A246DV55</accession>
<evidence type="ECO:0000313" key="12">
    <source>
        <dbReference type="Proteomes" id="UP000197269"/>
    </source>
</evidence>
<feature type="domain" description="Lipoyl-binding" evidence="8">
    <location>
        <begin position="529"/>
        <end position="617"/>
    </location>
</feature>
<dbReference type="CDD" id="cd06850">
    <property type="entry name" value="biotinyl_domain"/>
    <property type="match status" value="1"/>
</dbReference>
<dbReference type="InterPro" id="IPR005482">
    <property type="entry name" value="Biotin_COase_C"/>
</dbReference>
<dbReference type="GO" id="GO:0046872">
    <property type="term" value="F:metal ion binding"/>
    <property type="evidence" value="ECO:0007669"/>
    <property type="project" value="InterPro"/>
</dbReference>
<dbReference type="SUPFAM" id="SSF51246">
    <property type="entry name" value="Rudiment single hybrid motif"/>
    <property type="match status" value="1"/>
</dbReference>
<dbReference type="FunFam" id="2.40.50.100:FF:000003">
    <property type="entry name" value="Acetyl-CoA carboxylase biotin carboxyl carrier protein"/>
    <property type="match status" value="1"/>
</dbReference>
<dbReference type="SMART" id="SM00878">
    <property type="entry name" value="Biotin_carb_C"/>
    <property type="match status" value="1"/>
</dbReference>
<evidence type="ECO:0000256" key="5">
    <source>
        <dbReference type="ARBA" id="ARBA00022946"/>
    </source>
</evidence>
<dbReference type="FunFam" id="3.30.470.20:FF:000028">
    <property type="entry name" value="Methylcrotonoyl-CoA carboxylase subunit alpha, mitochondrial"/>
    <property type="match status" value="1"/>
</dbReference>
<evidence type="ECO:0000256" key="6">
    <source>
        <dbReference type="ARBA" id="ARBA00023267"/>
    </source>
</evidence>
<name>A0A246DV55_9HYPH</name>
<keyword evidence="2" id="KW-0436">Ligase</keyword>
<evidence type="ECO:0000256" key="7">
    <source>
        <dbReference type="PROSITE-ProRule" id="PRU00409"/>
    </source>
</evidence>
<dbReference type="PROSITE" id="PS00188">
    <property type="entry name" value="BIOTIN"/>
    <property type="match status" value="1"/>
</dbReference>
<keyword evidence="6" id="KW-0092">Biotin</keyword>
<dbReference type="Proteomes" id="UP000197269">
    <property type="component" value="Unassembled WGS sequence"/>
</dbReference>
<dbReference type="InterPro" id="IPR011764">
    <property type="entry name" value="Biotin_carboxylation_dom"/>
</dbReference>
<dbReference type="PROSITE" id="PS50968">
    <property type="entry name" value="BIOTINYL_LIPOYL"/>
    <property type="match status" value="1"/>
</dbReference>
<evidence type="ECO:0000256" key="4">
    <source>
        <dbReference type="ARBA" id="ARBA00022840"/>
    </source>
</evidence>
<organism evidence="11 12">
    <name type="scientific">Rhizobium esperanzae</name>
    <dbReference type="NCBI Taxonomy" id="1967781"/>
    <lineage>
        <taxon>Bacteria</taxon>
        <taxon>Pseudomonadati</taxon>
        <taxon>Pseudomonadota</taxon>
        <taxon>Alphaproteobacteria</taxon>
        <taxon>Hyphomicrobiales</taxon>
        <taxon>Rhizobiaceae</taxon>
        <taxon>Rhizobium/Agrobacterium group</taxon>
        <taxon>Rhizobium</taxon>
    </lineage>
</organism>
<dbReference type="PROSITE" id="PS50979">
    <property type="entry name" value="BC"/>
    <property type="match status" value="1"/>
</dbReference>
<sequence>MMERLLIANRGEIARRIIRTAKAAGIRTIAVYSEADAGLPFVKEADEAIAIGPPPSRESYLSEARILEAARKTGATAIHPGYGFLSENAEFAEAVEKAGFIWVGAPPAAIRAMGLKDAAKELMQAAGVPVTPGYLGPDQSEARLAAEADAIGYPVLIKAVAGGGGKGMRRVDRREDFSELLASCRREAAASFGDDRVLIERYIVNPRHIEVQVFADSFGNCVHLFERDCSLQRRHQKVIEEAPAPGLDAATRAAICDAAVKAARAVNYVGAGTIEFIADASQGLRPDRIWFMEMNTRLQVEHPVTEATTGEDLVLWQLKVANGEPLPKSQDEITMSGWAFEARLYAENPAAGYLPSTGRLDHLKLPEAVRVDSGVVEGDEITAFYDPMIAKIIAHGPNREAALSKLAAACSGIEVWPVRSNAGLLARIAVDPDFRAARIDTGFLDRHGESLVANEPDGTVINKAATALLKDTDGDPWSALTGFRIAGPSDSRVRVRIDGHLHWGRAYTDLETNAVEMDEMTVLFDAGNAWSIGLPHAGEVEANHGVGDGAILSPMPGLVISVEVTEGDRVTKGDRLLTVEAMKMEHTLRAPFDGIVGKLQVSPGARVSENQLVVTVMKGEA</sequence>
<dbReference type="SUPFAM" id="SSF56059">
    <property type="entry name" value="Glutathione synthetase ATP-binding domain-like"/>
    <property type="match status" value="1"/>
</dbReference>
<dbReference type="Gene3D" id="3.30.470.20">
    <property type="entry name" value="ATP-grasp fold, B domain"/>
    <property type="match status" value="1"/>
</dbReference>
<evidence type="ECO:0000256" key="3">
    <source>
        <dbReference type="ARBA" id="ARBA00022741"/>
    </source>
</evidence>
<keyword evidence="4 7" id="KW-0067">ATP-binding</keyword>
<dbReference type="InterPro" id="IPR011053">
    <property type="entry name" value="Single_hybrid_motif"/>
</dbReference>
<evidence type="ECO:0000259" key="10">
    <source>
        <dbReference type="PROSITE" id="PS50979"/>
    </source>
</evidence>
<dbReference type="SUPFAM" id="SSF52440">
    <property type="entry name" value="PreATP-grasp domain"/>
    <property type="match status" value="1"/>
</dbReference>
<keyword evidence="3 7" id="KW-0547">Nucleotide-binding</keyword>
<dbReference type="Pfam" id="PF00289">
    <property type="entry name" value="Biotin_carb_N"/>
    <property type="match status" value="1"/>
</dbReference>
<proteinExistence type="predicted"/>
<evidence type="ECO:0000259" key="8">
    <source>
        <dbReference type="PROSITE" id="PS50968"/>
    </source>
</evidence>
<evidence type="ECO:0000259" key="9">
    <source>
        <dbReference type="PROSITE" id="PS50975"/>
    </source>
</evidence>
<dbReference type="RefSeq" id="WP_088394368.1">
    <property type="nucleotide sequence ID" value="NZ_MXPU01000008.1"/>
</dbReference>
<dbReference type="InterPro" id="IPR005481">
    <property type="entry name" value="BC-like_N"/>
</dbReference>
<dbReference type="FunFam" id="3.30.1490.20:FF:000003">
    <property type="entry name" value="acetyl-CoA carboxylase isoform X1"/>
    <property type="match status" value="1"/>
</dbReference>
<dbReference type="PROSITE" id="PS00867">
    <property type="entry name" value="CPSASE_2"/>
    <property type="match status" value="1"/>
</dbReference>
<dbReference type="InterPro" id="IPR000089">
    <property type="entry name" value="Biotin_lipoyl"/>
</dbReference>
<dbReference type="Pfam" id="PF02786">
    <property type="entry name" value="CPSase_L_D2"/>
    <property type="match status" value="1"/>
</dbReference>
<feature type="domain" description="ATP-grasp" evidence="9">
    <location>
        <begin position="120"/>
        <end position="322"/>
    </location>
</feature>